<sequence>MVLDPYPWAGKNTNTSNRIAGQSESTYKNYEKIKRFEDVGYFLLYYVVSGGIATPNITRNDMLDVTDIVVSLNDDIMARDGAIFQTVIPSTTYYLDFSKDGDWTWDTVHPIGLVNMDYLTIAEVTTDVSGLVSTIIDTRTAVGGFRLKDEYGLDQYMEKGSIVYNVKDYNAVGSGLADDTTAITTAIQAAVSAGGGIVYSPTGSYRLTSNITVPSNVTVWFSDGAVWTADTGVTITINGTIDASMSRIFAGAGTINGSIKNDVVYPQWWGAVADGVTDATKSIQAALNTKCKVVLPYTDLGYKVTVGAIFLFDGSHIEGINQVTIRCTSTYLFLVQAVGYTISNLKIDMTGAPVSSMAIRLVTAARVIWYGRISKIQFMNCYGAIRDDAGAANYVVDLQVTDCVCTYTKGVQVYMHKSRGFVTFRDFVIDHTLNTAAVNFIGAVFEDFVGVELEKFDVVGPVPARVTPAYNPAQIGLYMKGTTSGGKASVWFTRVLVDNTMGDGIYVENVMNLVVNGLESYQNLGNPIVLKDITVAQITNLFVVGAKGLTGAAAGANGIVFNGCQRMTVSNLKSSTNTGIGVSIFNSTDNLFANVELSDNASFGWYESGTSNRNIVTGANLSTNTTANLVQSGAASAFAHWINSGAYRAHDVGVVTV</sequence>
<dbReference type="Pfam" id="PF13229">
    <property type="entry name" value="Beta_helix"/>
    <property type="match status" value="1"/>
</dbReference>
<dbReference type="SUPFAM" id="SSF51126">
    <property type="entry name" value="Pectin lyase-like"/>
    <property type="match status" value="2"/>
</dbReference>
<name>A0A1B2DHW1_9BACL</name>
<evidence type="ECO:0000313" key="3">
    <source>
        <dbReference type="EMBL" id="ANY67314.1"/>
    </source>
</evidence>
<dbReference type="Pfam" id="PF12708">
    <property type="entry name" value="Pect-lyase_RHGA_epim"/>
    <property type="match status" value="1"/>
</dbReference>
<dbReference type="InterPro" id="IPR012334">
    <property type="entry name" value="Pectin_lyas_fold"/>
</dbReference>
<evidence type="ECO:0000259" key="1">
    <source>
        <dbReference type="Pfam" id="PF12708"/>
    </source>
</evidence>
<feature type="domain" description="Right handed beta helix" evidence="2">
    <location>
        <begin position="484"/>
        <end position="625"/>
    </location>
</feature>
<evidence type="ECO:0000259" key="2">
    <source>
        <dbReference type="Pfam" id="PF13229"/>
    </source>
</evidence>
<accession>A0A1B2DHW1</accession>
<protein>
    <recommendedName>
        <fullName evidence="4">Pectate lyase superfamily protein domain-containing protein</fullName>
    </recommendedName>
</protein>
<dbReference type="InterPro" id="IPR039448">
    <property type="entry name" value="Beta_helix"/>
</dbReference>
<dbReference type="EMBL" id="CP016808">
    <property type="protein sequence ID" value="ANY67314.1"/>
    <property type="molecule type" value="Genomic_DNA"/>
</dbReference>
<proteinExistence type="predicted"/>
<reference evidence="3" key="1">
    <citation type="submission" date="2016-08" db="EMBL/GenBank/DDBJ databases">
        <title>Complete Genome Seqeunce of Paenibacillus sp. BIHB 4019 from tea rhizoplane.</title>
        <authorList>
            <person name="Thakur R."/>
            <person name="Swarnkar M.K."/>
            <person name="Gulati A."/>
        </authorList>
    </citation>
    <scope>NUCLEOTIDE SEQUENCE [LARGE SCALE GENOMIC DNA]</scope>
    <source>
        <strain evidence="3">BIHB4019</strain>
    </source>
</reference>
<dbReference type="InterPro" id="IPR011050">
    <property type="entry name" value="Pectin_lyase_fold/virulence"/>
</dbReference>
<dbReference type="InterPro" id="IPR024535">
    <property type="entry name" value="RHGA/B-epi-like_pectate_lyase"/>
</dbReference>
<feature type="domain" description="Rhamnogalacturonase A/B/Epimerase-like pectate lyase" evidence="1">
    <location>
        <begin position="164"/>
        <end position="218"/>
    </location>
</feature>
<dbReference type="RefSeq" id="WP_099518525.1">
    <property type="nucleotide sequence ID" value="NZ_CP016808.1"/>
</dbReference>
<dbReference type="AlphaFoldDB" id="A0A1B2DHW1"/>
<gene>
    <name evidence="3" type="ORF">BBD42_13140</name>
</gene>
<organism evidence="3">
    <name type="scientific">Paenibacillus sp. BIHB 4019</name>
    <dbReference type="NCBI Taxonomy" id="1870819"/>
    <lineage>
        <taxon>Bacteria</taxon>
        <taxon>Bacillati</taxon>
        <taxon>Bacillota</taxon>
        <taxon>Bacilli</taxon>
        <taxon>Bacillales</taxon>
        <taxon>Paenibacillaceae</taxon>
        <taxon>Paenibacillus</taxon>
    </lineage>
</organism>
<dbReference type="Gene3D" id="2.160.20.10">
    <property type="entry name" value="Single-stranded right-handed beta-helix, Pectin lyase-like"/>
    <property type="match status" value="3"/>
</dbReference>
<evidence type="ECO:0008006" key="4">
    <source>
        <dbReference type="Google" id="ProtNLM"/>
    </source>
</evidence>